<dbReference type="InterPro" id="IPR027417">
    <property type="entry name" value="P-loop_NTPase"/>
</dbReference>
<dbReference type="Pfam" id="PF00931">
    <property type="entry name" value="NB-ARC"/>
    <property type="match status" value="1"/>
</dbReference>
<dbReference type="PANTHER" id="PTHR11017">
    <property type="entry name" value="LEUCINE-RICH REPEAT-CONTAINING PROTEIN"/>
    <property type="match status" value="1"/>
</dbReference>
<name>I6SJJ1_9ROSI</name>
<protein>
    <submittedName>
        <fullName evidence="2">NBS-LRR disease resistance protein NBS1</fullName>
    </submittedName>
</protein>
<dbReference type="InterPro" id="IPR002182">
    <property type="entry name" value="NB-ARC"/>
</dbReference>
<dbReference type="SUPFAM" id="SSF52540">
    <property type="entry name" value="P-loop containing nucleoside triphosphate hydrolases"/>
    <property type="match status" value="1"/>
</dbReference>
<dbReference type="AlphaFoldDB" id="I6SJJ1"/>
<dbReference type="GO" id="GO:0006952">
    <property type="term" value="P:defense response"/>
    <property type="evidence" value="ECO:0007669"/>
    <property type="project" value="InterPro"/>
</dbReference>
<dbReference type="InterPro" id="IPR044974">
    <property type="entry name" value="Disease_R_plants"/>
</dbReference>
<dbReference type="EMBL" id="JQ900203">
    <property type="protein sequence ID" value="AFM77941.1"/>
    <property type="molecule type" value="mRNA"/>
</dbReference>
<reference evidence="2" key="1">
    <citation type="submission" date="2012-04" db="EMBL/GenBank/DDBJ databases">
        <title>Molecular cloning of potential NBS-encoding resistance genes from embryogenic callus in Dimocarpus longan Lour.</title>
        <authorList>
            <person name="Ye W."/>
            <person name="Lin Y."/>
            <person name="Lai Z."/>
        </authorList>
    </citation>
    <scope>NUCLEOTIDE SEQUENCE</scope>
    <source>
        <tissue evidence="2">Embryogenic callus</tissue>
    </source>
</reference>
<proteinExistence type="evidence at transcript level"/>
<sequence>GVGKTTLAEAVFNKIHRHFEGSYFALNVREEFEQRGGLNSLRQKLHSAVLREKNVDIGTSIGGRRLGRRKLLIVFDDVTDFQQIEYLIGSLDCLGSQSRIIITTRDKQVLNNCGVDCIYEVKELIHKDALELFYRYGFKQNHPTADYIKLSKRVLLYAGGLP</sequence>
<accession>I6SJJ1</accession>
<evidence type="ECO:0000313" key="2">
    <source>
        <dbReference type="EMBL" id="AFM77941.1"/>
    </source>
</evidence>
<evidence type="ECO:0000259" key="1">
    <source>
        <dbReference type="Pfam" id="PF00931"/>
    </source>
</evidence>
<feature type="domain" description="NB-ARC" evidence="1">
    <location>
        <begin position="1"/>
        <end position="141"/>
    </location>
</feature>
<organism evidence="2">
    <name type="scientific">Dimocarpus longan</name>
    <dbReference type="NCBI Taxonomy" id="128017"/>
    <lineage>
        <taxon>Eukaryota</taxon>
        <taxon>Viridiplantae</taxon>
        <taxon>Streptophyta</taxon>
        <taxon>Embryophyta</taxon>
        <taxon>Tracheophyta</taxon>
        <taxon>Spermatophyta</taxon>
        <taxon>Magnoliopsida</taxon>
        <taxon>eudicotyledons</taxon>
        <taxon>Gunneridae</taxon>
        <taxon>Pentapetalae</taxon>
        <taxon>rosids</taxon>
        <taxon>malvids</taxon>
        <taxon>Sapindales</taxon>
        <taxon>Sapindaceae</taxon>
        <taxon>Dimocarpus</taxon>
    </lineage>
</organism>
<dbReference type="Gene3D" id="3.40.50.300">
    <property type="entry name" value="P-loop containing nucleotide triphosphate hydrolases"/>
    <property type="match status" value="1"/>
</dbReference>
<feature type="non-terminal residue" evidence="2">
    <location>
        <position position="1"/>
    </location>
</feature>
<dbReference type="GO" id="GO:0043531">
    <property type="term" value="F:ADP binding"/>
    <property type="evidence" value="ECO:0007669"/>
    <property type="project" value="InterPro"/>
</dbReference>
<dbReference type="PANTHER" id="PTHR11017:SF570">
    <property type="entry name" value="DISEASE RESISTANCE PROTEIN (TIR-NBS CLASS)-RELATED"/>
    <property type="match status" value="1"/>
</dbReference>